<accession>A0A562TT06</accession>
<comment type="caution">
    <text evidence="1">The sequence shown here is derived from an EMBL/GenBank/DDBJ whole genome shotgun (WGS) entry which is preliminary data.</text>
</comment>
<reference evidence="1 2" key="1">
    <citation type="submission" date="2019-07" db="EMBL/GenBank/DDBJ databases">
        <title>Genomic Encyclopedia of Archaeal and Bacterial Type Strains, Phase II (KMG-II): from individual species to whole genera.</title>
        <authorList>
            <person name="Goeker M."/>
        </authorList>
    </citation>
    <scope>NUCLEOTIDE SEQUENCE [LARGE SCALE GENOMIC DNA]</scope>
    <source>
        <strain evidence="1 2">ATCC BAA-1854</strain>
    </source>
</reference>
<keyword evidence="2" id="KW-1185">Reference proteome</keyword>
<dbReference type="Proteomes" id="UP000317010">
    <property type="component" value="Unassembled WGS sequence"/>
</dbReference>
<dbReference type="RefSeq" id="WP_144915084.1">
    <property type="nucleotide sequence ID" value="NZ_VLLI01000012.1"/>
</dbReference>
<organism evidence="1 2">
    <name type="scientific">Mucilaginibacter frigoritolerans</name>
    <dbReference type="NCBI Taxonomy" id="652788"/>
    <lineage>
        <taxon>Bacteria</taxon>
        <taxon>Pseudomonadati</taxon>
        <taxon>Bacteroidota</taxon>
        <taxon>Sphingobacteriia</taxon>
        <taxon>Sphingobacteriales</taxon>
        <taxon>Sphingobacteriaceae</taxon>
        <taxon>Mucilaginibacter</taxon>
    </lineage>
</organism>
<evidence type="ECO:0000313" key="2">
    <source>
        <dbReference type="Proteomes" id="UP000317010"/>
    </source>
</evidence>
<evidence type="ECO:0000313" key="1">
    <source>
        <dbReference type="EMBL" id="TWI96749.1"/>
    </source>
</evidence>
<dbReference type="OrthoDB" id="799215at2"/>
<dbReference type="EMBL" id="VLLI01000012">
    <property type="protein sequence ID" value="TWI96749.1"/>
    <property type="molecule type" value="Genomic_DNA"/>
</dbReference>
<dbReference type="AlphaFoldDB" id="A0A562TT06"/>
<sequence>MKNDPLSMPLFEMRLEEIHRADPWLRYEISIRDFVTLFPVRYKNGAPIKPEHPAAYGVDREVFLKVLVAFSQCFH</sequence>
<gene>
    <name evidence="1" type="ORF">JN11_03861</name>
</gene>
<protein>
    <submittedName>
        <fullName evidence="1">Uncharacterized protein</fullName>
    </submittedName>
</protein>
<name>A0A562TT06_9SPHI</name>
<proteinExistence type="predicted"/>